<protein>
    <recommendedName>
        <fullName evidence="7">Flagellar L-ring protein</fullName>
    </recommendedName>
    <alternativeName>
        <fullName evidence="7">Basal body L-ring protein</fullName>
    </alternativeName>
</protein>
<keyword evidence="6 7" id="KW-0998">Cell outer membrane</keyword>
<evidence type="ECO:0000313" key="8">
    <source>
        <dbReference type="EMBL" id="QDL94802.1"/>
    </source>
</evidence>
<evidence type="ECO:0000256" key="4">
    <source>
        <dbReference type="ARBA" id="ARBA00023136"/>
    </source>
</evidence>
<keyword evidence="8" id="KW-0614">Plasmid</keyword>
<keyword evidence="8" id="KW-0969">Cilium</keyword>
<dbReference type="AlphaFoldDB" id="A0A5B8G5Y0"/>
<comment type="subunit">
    <text evidence="7">The basal body constitutes a major portion of the flagellar organelle and consists of four rings (L,P,S, and M) mounted on a central rod.</text>
</comment>
<name>A0A5B8G5Y0_9RHOB</name>
<evidence type="ECO:0000256" key="1">
    <source>
        <dbReference type="ARBA" id="ARBA00002591"/>
    </source>
</evidence>
<dbReference type="OrthoDB" id="9789227at2"/>
<evidence type="ECO:0000313" key="9">
    <source>
        <dbReference type="Proteomes" id="UP000305888"/>
    </source>
</evidence>
<dbReference type="PANTHER" id="PTHR34933">
    <property type="entry name" value="FLAGELLAR L-RING PROTEIN"/>
    <property type="match status" value="1"/>
</dbReference>
<comment type="function">
    <text evidence="1 7">Assembles around the rod to form the L-ring and probably protects the motor/basal body from shearing forces during rotation.</text>
</comment>
<keyword evidence="5 7" id="KW-0975">Bacterial flagellum</keyword>
<evidence type="ECO:0000256" key="3">
    <source>
        <dbReference type="ARBA" id="ARBA00022729"/>
    </source>
</evidence>
<dbReference type="HAMAP" id="MF_00415">
    <property type="entry name" value="FlgH"/>
    <property type="match status" value="1"/>
</dbReference>
<gene>
    <name evidence="7" type="primary">flgH</name>
    <name evidence="8" type="ORF">FDP22_23115</name>
</gene>
<organism evidence="8 9">
    <name type="scientific">Paroceanicella profunda</name>
    <dbReference type="NCBI Taxonomy" id="2579971"/>
    <lineage>
        <taxon>Bacteria</taxon>
        <taxon>Pseudomonadati</taxon>
        <taxon>Pseudomonadota</taxon>
        <taxon>Alphaproteobacteria</taxon>
        <taxon>Rhodobacterales</taxon>
        <taxon>Paracoccaceae</taxon>
        <taxon>Paroceanicella</taxon>
    </lineage>
</organism>
<dbReference type="PANTHER" id="PTHR34933:SF1">
    <property type="entry name" value="FLAGELLAR L-RING PROTEIN"/>
    <property type="match status" value="1"/>
</dbReference>
<dbReference type="GO" id="GO:0009279">
    <property type="term" value="C:cell outer membrane"/>
    <property type="evidence" value="ECO:0007669"/>
    <property type="project" value="UniProtKB-SubCell"/>
</dbReference>
<evidence type="ECO:0000256" key="7">
    <source>
        <dbReference type="HAMAP-Rule" id="MF_00415"/>
    </source>
</evidence>
<geneLocation type="plasmid" evidence="9">
    <name>pd4m1d</name>
</geneLocation>
<comment type="similarity">
    <text evidence="2 7">Belongs to the FlgH family.</text>
</comment>
<proteinExistence type="inferred from homology"/>
<keyword evidence="4 7" id="KW-0472">Membrane</keyword>
<dbReference type="NCBIfam" id="NF001305">
    <property type="entry name" value="PRK00249.1-5"/>
    <property type="match status" value="1"/>
</dbReference>
<keyword evidence="3 7" id="KW-0732">Signal</keyword>
<keyword evidence="8" id="KW-0282">Flagellum</keyword>
<keyword evidence="7" id="KW-0449">Lipoprotein</keyword>
<dbReference type="GO" id="GO:0009427">
    <property type="term" value="C:bacterial-type flagellum basal body, distal rod, L ring"/>
    <property type="evidence" value="ECO:0007669"/>
    <property type="project" value="InterPro"/>
</dbReference>
<dbReference type="Proteomes" id="UP000305888">
    <property type="component" value="Plasmid pD4M1D"/>
</dbReference>
<dbReference type="PROSITE" id="PS51257">
    <property type="entry name" value="PROKAR_LIPOPROTEIN"/>
    <property type="match status" value="1"/>
</dbReference>
<evidence type="ECO:0000256" key="2">
    <source>
        <dbReference type="ARBA" id="ARBA00006929"/>
    </source>
</evidence>
<dbReference type="GO" id="GO:0071973">
    <property type="term" value="P:bacterial-type flagellum-dependent cell motility"/>
    <property type="evidence" value="ECO:0007669"/>
    <property type="project" value="InterPro"/>
</dbReference>
<dbReference type="PRINTS" id="PR01008">
    <property type="entry name" value="FLGLRINGFLGH"/>
</dbReference>
<dbReference type="InterPro" id="IPR000527">
    <property type="entry name" value="Flag_Lring"/>
</dbReference>
<sequence length="247" mass="26186">MPVRLLLLGVALAATGCSRLENVGKPPEMTPPGRPMPAMAPIAAERIALATPRLLPPPESYAAGSLWRNGPSSLFGDRRAQTLGDIVTVVIEIDDKASISNETKRDRTGDESLSIAALLGLPSVADAILPAGAGLDPAASIASSSGSTGKGTVDRTEKITLRIAATVTDMLPNGHMVITGTQEIRVNYELRDLQVAGVVRPEDITRKNEITYDKIADARILYGGRGQITDVQQPRYGQQVADIILPF</sequence>
<accession>A0A5B8G5Y0</accession>
<keyword evidence="8" id="KW-0966">Cell projection</keyword>
<dbReference type="KEGG" id="ppru:FDP22_23115"/>
<dbReference type="EMBL" id="CP040822">
    <property type="protein sequence ID" value="QDL94802.1"/>
    <property type="molecule type" value="Genomic_DNA"/>
</dbReference>
<dbReference type="GO" id="GO:0003774">
    <property type="term" value="F:cytoskeletal motor activity"/>
    <property type="evidence" value="ECO:0007669"/>
    <property type="project" value="InterPro"/>
</dbReference>
<keyword evidence="9" id="KW-1185">Reference proteome</keyword>
<evidence type="ECO:0000256" key="6">
    <source>
        <dbReference type="ARBA" id="ARBA00023237"/>
    </source>
</evidence>
<dbReference type="Pfam" id="PF02107">
    <property type="entry name" value="FlgH"/>
    <property type="match status" value="1"/>
</dbReference>
<comment type="subcellular location">
    <subcellularLocation>
        <location evidence="7">Cell outer membrane</location>
        <topology evidence="7">Lipid-anchor</topology>
    </subcellularLocation>
    <subcellularLocation>
        <location evidence="7">Bacterial flagellum basal body</location>
    </subcellularLocation>
</comment>
<reference evidence="8 9" key="1">
    <citation type="submission" date="2019-06" db="EMBL/GenBank/DDBJ databases">
        <title>Genome sequence of Rhodobacteraceae bacterium D4M1.</title>
        <authorList>
            <person name="Cao J."/>
        </authorList>
    </citation>
    <scope>NUCLEOTIDE SEQUENCE [LARGE SCALE GENOMIC DNA]</scope>
    <source>
        <strain evidence="8 9">D4M1</strain>
        <plasmid evidence="9">pd4m1d</plasmid>
    </source>
</reference>
<evidence type="ECO:0000256" key="5">
    <source>
        <dbReference type="ARBA" id="ARBA00023143"/>
    </source>
</evidence>